<keyword evidence="1" id="KW-0614">Plasmid</keyword>
<dbReference type="EMBL" id="MF600313">
    <property type="protein sequence ID" value="AVN58541.1"/>
    <property type="molecule type" value="Genomic_DNA"/>
</dbReference>
<proteinExistence type="predicted"/>
<dbReference type="Gene3D" id="3.40.50.300">
    <property type="entry name" value="P-loop containing nucleotide triphosphate hydrolases"/>
    <property type="match status" value="1"/>
</dbReference>
<geneLocation type="plasmid" evidence="1">
    <name>pCBMA213_1</name>
</geneLocation>
<accession>A0A343VRL7</accession>
<protein>
    <recommendedName>
        <fullName evidence="2">(d)CMP kinase</fullName>
    </recommendedName>
</protein>
<sequence>MTTNAGALTLVGGPARVGKTTLARRWAATRPVELVHLDHLLHAAAAVATGAALSALRKAPSIATHDPKEWLHELRCRDAVLWTAARAYAGAAAHDVIMEGGLWPDWVAELQQPHTAIFIVDTADDTADRLVDITRANPQSWMAQRGWPEEKIRKWAAYNRFRSETIAELAILHGYRVFDVATGIASVQDQALTHLATVTGTPKLDHPRRGVVDHES</sequence>
<dbReference type="SUPFAM" id="SSF52540">
    <property type="entry name" value="P-loop containing nucleoside triphosphate hydrolases"/>
    <property type="match status" value="1"/>
</dbReference>
<dbReference type="InterPro" id="IPR027417">
    <property type="entry name" value="P-loop_NTPase"/>
</dbReference>
<reference evidence="1" key="1">
    <citation type="journal article" date="2018" name="Front. Microbiol.">
        <title>Beyond the Limits: tRNA Array Units in Mycobacterium Genomes.</title>
        <authorList>
            <person name="Morgado S.M."/>
            <person name="Vicente A.C."/>
        </authorList>
    </citation>
    <scope>NUCLEOTIDE SEQUENCE</scope>
    <source>
        <strain evidence="1">CBMA 213</strain>
        <plasmid evidence="1">pCBMA213_1</plasmid>
    </source>
</reference>
<dbReference type="AlphaFoldDB" id="A0A343VRL7"/>
<evidence type="ECO:0000313" key="1">
    <source>
        <dbReference type="EMBL" id="AVN58541.1"/>
    </source>
</evidence>
<dbReference type="RefSeq" id="WP_237025303.1">
    <property type="nucleotide sequence ID" value="NZ_MF600313.1"/>
</dbReference>
<gene>
    <name evidence="1" type="ORF">B5P44_p00246</name>
</gene>
<evidence type="ECO:0008006" key="2">
    <source>
        <dbReference type="Google" id="ProtNLM"/>
    </source>
</evidence>
<organism evidence="1">
    <name type="scientific">Mycolicibacterium sp. CBMA 213</name>
    <dbReference type="NCBI Taxonomy" id="1968788"/>
    <lineage>
        <taxon>Bacteria</taxon>
        <taxon>Bacillati</taxon>
        <taxon>Actinomycetota</taxon>
        <taxon>Actinomycetes</taxon>
        <taxon>Mycobacteriales</taxon>
        <taxon>Mycobacteriaceae</taxon>
        <taxon>Mycolicibacterium</taxon>
    </lineage>
</organism>
<name>A0A343VRL7_9MYCO</name>